<evidence type="ECO:0000313" key="3">
    <source>
        <dbReference type="EMBL" id="VEN45211.1"/>
    </source>
</evidence>
<dbReference type="EMBL" id="CAACVG010008305">
    <property type="protein sequence ID" value="VEN49226.1"/>
    <property type="molecule type" value="Genomic_DNA"/>
</dbReference>
<dbReference type="EMBL" id="CAACVG010007398">
    <property type="protein sequence ID" value="VEN45211.1"/>
    <property type="molecule type" value="Genomic_DNA"/>
</dbReference>
<evidence type="ECO:0000313" key="7">
    <source>
        <dbReference type="Proteomes" id="UP000410492"/>
    </source>
</evidence>
<evidence type="ECO:0000313" key="4">
    <source>
        <dbReference type="EMBL" id="VEN49226.1"/>
    </source>
</evidence>
<feature type="non-terminal residue" evidence="5">
    <location>
        <position position="128"/>
    </location>
</feature>
<accession>A0A653DHS4</accession>
<feature type="region of interest" description="Disordered" evidence="1">
    <location>
        <begin position="1"/>
        <end position="51"/>
    </location>
</feature>
<keyword evidence="7" id="KW-1185">Reference proteome</keyword>
<dbReference type="OrthoDB" id="7475343at2759"/>
<reference evidence="5 7" key="1">
    <citation type="submission" date="2019-01" db="EMBL/GenBank/DDBJ databases">
        <authorList>
            <person name="Sayadi A."/>
        </authorList>
    </citation>
    <scope>NUCLEOTIDE SEQUENCE [LARGE SCALE GENOMIC DNA]</scope>
</reference>
<dbReference type="AlphaFoldDB" id="A0A653DHS4"/>
<evidence type="ECO:0000313" key="2">
    <source>
        <dbReference type="EMBL" id="VEN42465.1"/>
    </source>
</evidence>
<proteinExistence type="predicted"/>
<organism evidence="5 7">
    <name type="scientific">Callosobruchus maculatus</name>
    <name type="common">Southern cowpea weevil</name>
    <name type="synonym">Pulse bruchid</name>
    <dbReference type="NCBI Taxonomy" id="64391"/>
    <lineage>
        <taxon>Eukaryota</taxon>
        <taxon>Metazoa</taxon>
        <taxon>Ecdysozoa</taxon>
        <taxon>Arthropoda</taxon>
        <taxon>Hexapoda</taxon>
        <taxon>Insecta</taxon>
        <taxon>Pterygota</taxon>
        <taxon>Neoptera</taxon>
        <taxon>Endopterygota</taxon>
        <taxon>Coleoptera</taxon>
        <taxon>Polyphaga</taxon>
        <taxon>Cucujiformia</taxon>
        <taxon>Chrysomeloidea</taxon>
        <taxon>Chrysomelidae</taxon>
        <taxon>Bruchinae</taxon>
        <taxon>Bruchini</taxon>
        <taxon>Callosobruchus</taxon>
    </lineage>
</organism>
<gene>
    <name evidence="4" type="ORF">CALMAC_LOCUS10410</name>
    <name evidence="5" type="ORF">CALMAC_LOCUS17659</name>
    <name evidence="6" type="ORF">CALMAC_LOCUS18299</name>
    <name evidence="2" type="ORF">CALMAC_LOCUS5936</name>
    <name evidence="3" type="ORF">CALMAC_LOCUS7737</name>
</gene>
<evidence type="ECO:0000313" key="6">
    <source>
        <dbReference type="EMBL" id="VEN60691.1"/>
    </source>
</evidence>
<protein>
    <submittedName>
        <fullName evidence="5">Uncharacterized protein</fullName>
    </submittedName>
</protein>
<dbReference type="EMBL" id="CAACVG010012689">
    <property type="protein sequence ID" value="VEN60691.1"/>
    <property type="molecule type" value="Genomic_DNA"/>
</dbReference>
<dbReference type="Proteomes" id="UP000410492">
    <property type="component" value="Unassembled WGS sequence"/>
</dbReference>
<evidence type="ECO:0000256" key="1">
    <source>
        <dbReference type="SAM" id="MobiDB-lite"/>
    </source>
</evidence>
<name>A0A653DHS4_CALMS</name>
<feature type="compositionally biased region" description="Basic and acidic residues" evidence="1">
    <location>
        <begin position="25"/>
        <end position="46"/>
    </location>
</feature>
<evidence type="ECO:0000313" key="5">
    <source>
        <dbReference type="EMBL" id="VEN59753.1"/>
    </source>
</evidence>
<dbReference type="EMBL" id="CAACVG010012163">
    <property type="protein sequence ID" value="VEN59753.1"/>
    <property type="molecule type" value="Genomic_DNA"/>
</dbReference>
<sequence length="128" mass="14925">MSDNNGTNSPDDKATTRGSRKRKRNEKDWKVNQRKLARQEGREYMTRKGVMVPRKTVGPACTCKRKCMDLLSDQDKVEIMSRLYTGKPKNEQDTFLQGLMEARSIKRHRKRIAESANCRSSSFDYFIM</sequence>
<dbReference type="EMBL" id="CAACVG010006902">
    <property type="protein sequence ID" value="VEN42465.1"/>
    <property type="molecule type" value="Genomic_DNA"/>
</dbReference>